<organism evidence="2">
    <name type="scientific">marine sediment metagenome</name>
    <dbReference type="NCBI Taxonomy" id="412755"/>
    <lineage>
        <taxon>unclassified sequences</taxon>
        <taxon>metagenomes</taxon>
        <taxon>ecological metagenomes</taxon>
    </lineage>
</organism>
<dbReference type="AlphaFoldDB" id="A0A0F9A189"/>
<proteinExistence type="inferred from homology"/>
<reference evidence="2" key="1">
    <citation type="journal article" date="2015" name="Nature">
        <title>Complex archaea that bridge the gap between prokaryotes and eukaryotes.</title>
        <authorList>
            <person name="Spang A."/>
            <person name="Saw J.H."/>
            <person name="Jorgensen S.L."/>
            <person name="Zaremba-Niedzwiedzka K."/>
            <person name="Martijn J."/>
            <person name="Lind A.E."/>
            <person name="van Eijk R."/>
            <person name="Schleper C."/>
            <person name="Guy L."/>
            <person name="Ettema T.J."/>
        </authorList>
    </citation>
    <scope>NUCLEOTIDE SEQUENCE</scope>
</reference>
<dbReference type="SUPFAM" id="SSF143120">
    <property type="entry name" value="YefM-like"/>
    <property type="match status" value="1"/>
</dbReference>
<comment type="caution">
    <text evidence="2">The sequence shown here is derived from an EMBL/GenBank/DDBJ whole genome shotgun (WGS) entry which is preliminary data.</text>
</comment>
<dbReference type="Gene3D" id="3.40.1620.10">
    <property type="entry name" value="YefM-like domain"/>
    <property type="match status" value="1"/>
</dbReference>
<protein>
    <recommendedName>
        <fullName evidence="3">Antitoxin</fullName>
    </recommendedName>
</protein>
<dbReference type="NCBIfam" id="TIGR01552">
    <property type="entry name" value="phd_fam"/>
    <property type="match status" value="1"/>
</dbReference>
<dbReference type="InterPro" id="IPR006442">
    <property type="entry name" value="Antitoxin_Phd/YefM"/>
</dbReference>
<accession>A0A0F9A189</accession>
<dbReference type="Pfam" id="PF02604">
    <property type="entry name" value="PhdYeFM_antitox"/>
    <property type="match status" value="1"/>
</dbReference>
<dbReference type="InterPro" id="IPR036165">
    <property type="entry name" value="YefM-like_sf"/>
</dbReference>
<gene>
    <name evidence="2" type="ORF">LCGC14_2628080</name>
</gene>
<sequence length="84" mass="9619">MKTATIRQVQHNLAEILRQVEAGEEFKIVRRNHPVARLIPIKDVFLEDAADWSEHTFELNAIFKGKTVTGKPMQEIVSEGRGDY</sequence>
<name>A0A0F9A189_9ZZZZ</name>
<evidence type="ECO:0000313" key="2">
    <source>
        <dbReference type="EMBL" id="KKL00887.1"/>
    </source>
</evidence>
<comment type="similarity">
    <text evidence="1">Belongs to the phD/YefM antitoxin family.</text>
</comment>
<evidence type="ECO:0000256" key="1">
    <source>
        <dbReference type="ARBA" id="ARBA00009981"/>
    </source>
</evidence>
<evidence type="ECO:0008006" key="3">
    <source>
        <dbReference type="Google" id="ProtNLM"/>
    </source>
</evidence>
<dbReference type="EMBL" id="LAZR01045007">
    <property type="protein sequence ID" value="KKL00887.1"/>
    <property type="molecule type" value="Genomic_DNA"/>
</dbReference>